<reference evidence="1" key="2">
    <citation type="journal article" date="2015" name="Fish Shellfish Immunol.">
        <title>Early steps in the European eel (Anguilla anguilla)-Vibrio vulnificus interaction in the gills: Role of the RtxA13 toxin.</title>
        <authorList>
            <person name="Callol A."/>
            <person name="Pajuelo D."/>
            <person name="Ebbesson L."/>
            <person name="Teles M."/>
            <person name="MacKenzie S."/>
            <person name="Amaro C."/>
        </authorList>
    </citation>
    <scope>NUCLEOTIDE SEQUENCE</scope>
</reference>
<sequence>MPNLANPCPFRGYPILRLYNSRCEHHRDLA</sequence>
<organism evidence="1">
    <name type="scientific">Anguilla anguilla</name>
    <name type="common">European freshwater eel</name>
    <name type="synonym">Muraena anguilla</name>
    <dbReference type="NCBI Taxonomy" id="7936"/>
    <lineage>
        <taxon>Eukaryota</taxon>
        <taxon>Metazoa</taxon>
        <taxon>Chordata</taxon>
        <taxon>Craniata</taxon>
        <taxon>Vertebrata</taxon>
        <taxon>Euteleostomi</taxon>
        <taxon>Actinopterygii</taxon>
        <taxon>Neopterygii</taxon>
        <taxon>Teleostei</taxon>
        <taxon>Anguilliformes</taxon>
        <taxon>Anguillidae</taxon>
        <taxon>Anguilla</taxon>
    </lineage>
</organism>
<protein>
    <submittedName>
        <fullName evidence="1">Uncharacterized protein</fullName>
    </submittedName>
</protein>
<reference evidence="1" key="1">
    <citation type="submission" date="2014-11" db="EMBL/GenBank/DDBJ databases">
        <authorList>
            <person name="Amaro Gonzalez C."/>
        </authorList>
    </citation>
    <scope>NUCLEOTIDE SEQUENCE</scope>
</reference>
<accession>A0A0E9PWW1</accession>
<proteinExistence type="predicted"/>
<dbReference type="EMBL" id="GBXM01100234">
    <property type="protein sequence ID" value="JAH08343.1"/>
    <property type="molecule type" value="Transcribed_RNA"/>
</dbReference>
<evidence type="ECO:0000313" key="1">
    <source>
        <dbReference type="EMBL" id="JAH08343.1"/>
    </source>
</evidence>
<dbReference type="AlphaFoldDB" id="A0A0E9PWW1"/>
<name>A0A0E9PWW1_ANGAN</name>